<dbReference type="SMART" id="SM00256">
    <property type="entry name" value="FBOX"/>
    <property type="match status" value="1"/>
</dbReference>
<dbReference type="Gene3D" id="1.20.1280.50">
    <property type="match status" value="1"/>
</dbReference>
<organism evidence="2 3">
    <name type="scientific">Manduca sexta</name>
    <name type="common">Tobacco hawkmoth</name>
    <name type="synonym">Tobacco hornworm</name>
    <dbReference type="NCBI Taxonomy" id="7130"/>
    <lineage>
        <taxon>Eukaryota</taxon>
        <taxon>Metazoa</taxon>
        <taxon>Ecdysozoa</taxon>
        <taxon>Arthropoda</taxon>
        <taxon>Hexapoda</taxon>
        <taxon>Insecta</taxon>
        <taxon>Pterygota</taxon>
        <taxon>Neoptera</taxon>
        <taxon>Endopterygota</taxon>
        <taxon>Lepidoptera</taxon>
        <taxon>Glossata</taxon>
        <taxon>Ditrysia</taxon>
        <taxon>Bombycoidea</taxon>
        <taxon>Sphingidae</taxon>
        <taxon>Sphinginae</taxon>
        <taxon>Sphingini</taxon>
        <taxon>Manduca</taxon>
    </lineage>
</organism>
<evidence type="ECO:0000259" key="1">
    <source>
        <dbReference type="PROSITE" id="PS50181"/>
    </source>
</evidence>
<reference evidence="2" key="1">
    <citation type="journal article" date="2016" name="Insect Biochem. Mol. Biol.">
        <title>Multifaceted biological insights from a draft genome sequence of the tobacco hornworm moth, Manduca sexta.</title>
        <authorList>
            <person name="Kanost M.R."/>
            <person name="Arrese E.L."/>
            <person name="Cao X."/>
            <person name="Chen Y.R."/>
            <person name="Chellapilla S."/>
            <person name="Goldsmith M.R."/>
            <person name="Grosse-Wilde E."/>
            <person name="Heckel D.G."/>
            <person name="Herndon N."/>
            <person name="Jiang H."/>
            <person name="Papanicolaou A."/>
            <person name="Qu J."/>
            <person name="Soulages J.L."/>
            <person name="Vogel H."/>
            <person name="Walters J."/>
            <person name="Waterhouse R.M."/>
            <person name="Ahn S.J."/>
            <person name="Almeida F.C."/>
            <person name="An C."/>
            <person name="Aqrawi P."/>
            <person name="Bretschneider A."/>
            <person name="Bryant W.B."/>
            <person name="Bucks S."/>
            <person name="Chao H."/>
            <person name="Chevignon G."/>
            <person name="Christen J.M."/>
            <person name="Clarke D.F."/>
            <person name="Dittmer N.T."/>
            <person name="Ferguson L.C.F."/>
            <person name="Garavelou S."/>
            <person name="Gordon K.H.J."/>
            <person name="Gunaratna R.T."/>
            <person name="Han Y."/>
            <person name="Hauser F."/>
            <person name="He Y."/>
            <person name="Heidel-Fischer H."/>
            <person name="Hirsh A."/>
            <person name="Hu Y."/>
            <person name="Jiang H."/>
            <person name="Kalra D."/>
            <person name="Klinner C."/>
            <person name="Konig C."/>
            <person name="Kovar C."/>
            <person name="Kroll A.R."/>
            <person name="Kuwar S.S."/>
            <person name="Lee S.L."/>
            <person name="Lehman R."/>
            <person name="Li K."/>
            <person name="Li Z."/>
            <person name="Liang H."/>
            <person name="Lovelace S."/>
            <person name="Lu Z."/>
            <person name="Mansfield J.H."/>
            <person name="McCulloch K.J."/>
            <person name="Mathew T."/>
            <person name="Morton B."/>
            <person name="Muzny D.M."/>
            <person name="Neunemann D."/>
            <person name="Ongeri F."/>
            <person name="Pauchet Y."/>
            <person name="Pu L.L."/>
            <person name="Pyrousis I."/>
            <person name="Rao X.J."/>
            <person name="Redding A."/>
            <person name="Roesel C."/>
            <person name="Sanchez-Gracia A."/>
            <person name="Schaack S."/>
            <person name="Shukla A."/>
            <person name="Tetreau G."/>
            <person name="Wang Y."/>
            <person name="Xiong G.H."/>
            <person name="Traut W."/>
            <person name="Walsh T.K."/>
            <person name="Worley K.C."/>
            <person name="Wu D."/>
            <person name="Wu W."/>
            <person name="Wu Y.Q."/>
            <person name="Zhang X."/>
            <person name="Zou Z."/>
            <person name="Zucker H."/>
            <person name="Briscoe A.D."/>
            <person name="Burmester T."/>
            <person name="Clem R.J."/>
            <person name="Feyereisen R."/>
            <person name="Grimmelikhuijzen C.J.P."/>
            <person name="Hamodrakas S.J."/>
            <person name="Hansson B.S."/>
            <person name="Huguet E."/>
            <person name="Jermiin L.S."/>
            <person name="Lan Q."/>
            <person name="Lehman H.K."/>
            <person name="Lorenzen M."/>
            <person name="Merzendorfer H."/>
            <person name="Michalopoulos I."/>
            <person name="Morton D.B."/>
            <person name="Muthukrishnan S."/>
            <person name="Oakeshott J.G."/>
            <person name="Palmer W."/>
            <person name="Park Y."/>
            <person name="Passarelli A.L."/>
            <person name="Rozas J."/>
            <person name="Schwartz L.M."/>
            <person name="Smith W."/>
            <person name="Southgate A."/>
            <person name="Vilcinskas A."/>
            <person name="Vogt R."/>
            <person name="Wang P."/>
            <person name="Werren J."/>
            <person name="Yu X.Q."/>
            <person name="Zhou J.J."/>
            <person name="Brown S.J."/>
            <person name="Scherer S.E."/>
            <person name="Richards S."/>
            <person name="Blissard G.W."/>
        </authorList>
    </citation>
    <scope>NUCLEOTIDE SEQUENCE</scope>
</reference>
<dbReference type="OrthoDB" id="435188at2759"/>
<dbReference type="PROSITE" id="PS50181">
    <property type="entry name" value="FBOX"/>
    <property type="match status" value="1"/>
</dbReference>
<comment type="caution">
    <text evidence="2">The sequence shown here is derived from an EMBL/GenBank/DDBJ whole genome shotgun (WGS) entry which is preliminary data.</text>
</comment>
<evidence type="ECO:0000313" key="2">
    <source>
        <dbReference type="EMBL" id="KAG6464141.1"/>
    </source>
</evidence>
<keyword evidence="3" id="KW-1185">Reference proteome</keyword>
<dbReference type="EMBL" id="JH669102">
    <property type="protein sequence ID" value="KAG6464141.1"/>
    <property type="molecule type" value="Genomic_DNA"/>
</dbReference>
<gene>
    <name evidence="2" type="ORF">O3G_MSEX014309</name>
</gene>
<dbReference type="InterPro" id="IPR001810">
    <property type="entry name" value="F-box_dom"/>
</dbReference>
<sequence length="431" mass="50667">MIEDEENTAHLSMFPTELLLYIFTYLSGRQLIRCREVCSRWKIVIDGTVQSDFLWRRHTVCDFKNICFHARQRTRTEILWFELYRNLCAWRILSKAVETRDEFASASMISQEIRGFEILPEGSVGVHTKGSIDYYDIETLARSRRGVIHGDFSRYTETTEYLILMNFHLHLFIIRKLIPTKTPNSITFNNVKTFILIEHKVYFVNLNDEIHICNLQNWEMEGKFIKKSDDCIMCLGSTDEKLHILTFQRNIYTLEGRDLVFECCLGPNTNLLHQLRKYNFLDQLDWRIYFQWMYILSHTVPDGPLRDIVTIRAYGDAYFVGSNWGVLRIYFAPYPDGEFDIFNTEPVKQYNFMERYDCPVLSMCPILMIDVMEGERGHTVLIAMPKKIAVLNFNHDYETPQVQAVLSIEEKRKLNCTVVVEEVDPSPVGCQ</sequence>
<name>A0A921ZVC8_MANSE</name>
<dbReference type="Proteomes" id="UP000791440">
    <property type="component" value="Unassembled WGS sequence"/>
</dbReference>
<evidence type="ECO:0000313" key="3">
    <source>
        <dbReference type="Proteomes" id="UP000791440"/>
    </source>
</evidence>
<accession>A0A921ZVC8</accession>
<dbReference type="SUPFAM" id="SSF81383">
    <property type="entry name" value="F-box domain"/>
    <property type="match status" value="1"/>
</dbReference>
<protein>
    <recommendedName>
        <fullName evidence="1">F-box domain-containing protein</fullName>
    </recommendedName>
</protein>
<dbReference type="InterPro" id="IPR036047">
    <property type="entry name" value="F-box-like_dom_sf"/>
</dbReference>
<dbReference type="AlphaFoldDB" id="A0A921ZVC8"/>
<feature type="domain" description="F-box" evidence="1">
    <location>
        <begin position="8"/>
        <end position="58"/>
    </location>
</feature>
<dbReference type="Pfam" id="PF12937">
    <property type="entry name" value="F-box-like"/>
    <property type="match status" value="1"/>
</dbReference>
<reference evidence="2" key="2">
    <citation type="submission" date="2020-12" db="EMBL/GenBank/DDBJ databases">
        <authorList>
            <person name="Kanost M."/>
        </authorList>
    </citation>
    <scope>NUCLEOTIDE SEQUENCE</scope>
</reference>
<proteinExistence type="predicted"/>